<evidence type="ECO:0000313" key="4">
    <source>
        <dbReference type="Proteomes" id="UP000815677"/>
    </source>
</evidence>
<reference evidence="3" key="1">
    <citation type="submission" date="2014-09" db="EMBL/GenBank/DDBJ databases">
        <title>Genome sequence of the luminous mushroom Mycena chlorophos for searching fungal bioluminescence genes.</title>
        <authorList>
            <person name="Tanaka Y."/>
            <person name="Kasuga D."/>
            <person name="Oba Y."/>
            <person name="Hase S."/>
            <person name="Sato K."/>
            <person name="Oba Y."/>
            <person name="Sakakibara Y."/>
        </authorList>
    </citation>
    <scope>NUCLEOTIDE SEQUENCE</scope>
</reference>
<feature type="non-terminal residue" evidence="3">
    <location>
        <position position="1"/>
    </location>
</feature>
<sequence>DAVVEPLDDPLVSQWFHEFVARIQMLISELEDGEPTARGSDICISYATSTAPSLIRFKIDRNTVIVSEPGAHASVHFIRSGFFAQPISVNYSNRREPAAQLGAKPAASFVGRSLSRGGILPHNCSDTAEIATYFNDILSRLSQVAAPRVKPATTTEYTPHRRPARPPLFRRLDLLRLDSLMFFYFPPSTGTSFRSKALPFDVSLPLGAAHPLINTADDSGCTILFTGKLAAVVGSPEETYLVLIAATGSKNEEGFASAVRYLNSVRDLVLGELQLPMKNIGFWSSDKTTKGPEIIYLHLCSKTYLTHHASDIDGTWVEPAFSRPQTLEIGCTLTCTANLLRVDRRTGPVYGKCNVFAMNMILKALYVCRIQKGTDAYQVACPRLVEYIWTHKLPDNAFSCQRRPSLLSTVSVCAHRGAPPVLGPTEMDEDASLWASLPERYFCSIAGRMSPEESLDFEIAVRRGDVKPDPLWPAEFDLMLIHGLVRYQLEHQDIPTAVLSKWAVNRNEFISHYIYRWGGQLRSSRQISGRLRVLRAGSHEALLRLIRQEEPIQRLQLPTWMLRYQNPPGELPAMTPIGRVRIDKLQSTPSPSARQYYQLRHAGAHAPSHPVSVFAVDIELLAKSDIFRGRYVYAMDVLATDEAASSGHRWTLTHQMRGRAEQFPGVTVEVLLRYEVQTLPLQEAAFTPLTYPDPLFRMNPVELPFASSFRPTVSSLSRKRKRRALAPPAMLNTYKLQPSSSETSSWPIHPPLNPATDASLNYAANKPSACNINAAGSQTVWIHESGTENAALAFSPDLQSKRFRVVSCVCSPVNLCVIPLYFALPYKTITTLRQRRRLRQQRAPVLPRDQYRLRRALRRFAREPGLLPSLFFFNLGFSNVSAPIPARPVVSPDTRVRAVSLNFSPALDFRAIITGECIEIARLGTSVRVTLSVPYMATPRIAATFERIAANLDKIAEDNALSSVAPCGSEVVRVPTQLLTAGKECDVMLEPRVDCGELVAEDTKLDGNRRTWCRHTDRRNFIEPSDHDAICSVRYSTWFSVAEK</sequence>
<accession>A0ABQ0LB82</accession>
<dbReference type="InterPro" id="IPR038096">
    <property type="entry name" value="TEA/ATTS_sf"/>
</dbReference>
<dbReference type="Pfam" id="PF01285">
    <property type="entry name" value="TEA"/>
    <property type="match status" value="1"/>
</dbReference>
<gene>
    <name evidence="3" type="ORF">MCHLO_05808</name>
</gene>
<evidence type="ECO:0000313" key="3">
    <source>
        <dbReference type="EMBL" id="GAT48395.1"/>
    </source>
</evidence>
<dbReference type="Proteomes" id="UP000815677">
    <property type="component" value="Unassembled WGS sequence"/>
</dbReference>
<organism evidence="3 4">
    <name type="scientific">Mycena chlorophos</name>
    <name type="common">Agaric fungus</name>
    <name type="synonym">Agaricus chlorophos</name>
    <dbReference type="NCBI Taxonomy" id="658473"/>
    <lineage>
        <taxon>Eukaryota</taxon>
        <taxon>Fungi</taxon>
        <taxon>Dikarya</taxon>
        <taxon>Basidiomycota</taxon>
        <taxon>Agaricomycotina</taxon>
        <taxon>Agaricomycetes</taxon>
        <taxon>Agaricomycetidae</taxon>
        <taxon>Agaricales</taxon>
        <taxon>Marasmiineae</taxon>
        <taxon>Mycenaceae</taxon>
        <taxon>Mycena</taxon>
    </lineage>
</organism>
<evidence type="ECO:0000256" key="1">
    <source>
        <dbReference type="ARBA" id="ARBA00008421"/>
    </source>
</evidence>
<protein>
    <recommendedName>
        <fullName evidence="2">TEA domain-containing protein</fullName>
    </recommendedName>
</protein>
<name>A0ABQ0LB82_MYCCL</name>
<comment type="similarity">
    <text evidence="1">Belongs to the TEC1 family.</text>
</comment>
<proteinExistence type="inferred from homology"/>
<evidence type="ECO:0000259" key="2">
    <source>
        <dbReference type="Pfam" id="PF01285"/>
    </source>
</evidence>
<dbReference type="EMBL" id="DF844573">
    <property type="protein sequence ID" value="GAT48395.1"/>
    <property type="molecule type" value="Genomic_DNA"/>
</dbReference>
<keyword evidence="4" id="KW-1185">Reference proteome</keyword>
<dbReference type="Gene3D" id="6.10.20.40">
    <property type="entry name" value="TEA/ATTS domain"/>
    <property type="match status" value="1"/>
</dbReference>
<feature type="domain" description="TEA" evidence="2">
    <location>
        <begin position="470"/>
        <end position="535"/>
    </location>
</feature>
<dbReference type="InterPro" id="IPR000818">
    <property type="entry name" value="TEA/ATTS_dom"/>
</dbReference>